<reference evidence="1 2" key="1">
    <citation type="submission" date="2016-10" db="EMBL/GenBank/DDBJ databases">
        <authorList>
            <person name="de Groot N.N."/>
        </authorList>
    </citation>
    <scope>NUCLEOTIDE SEQUENCE [LARGE SCALE GENOMIC DNA]</scope>
    <source>
        <strain evidence="1 2">DSM 18978</strain>
    </source>
</reference>
<evidence type="ECO:0000313" key="2">
    <source>
        <dbReference type="Proteomes" id="UP000198636"/>
    </source>
</evidence>
<organism evidence="1 2">
    <name type="scientific">Alkaliphilus peptidifermentans DSM 18978</name>
    <dbReference type="NCBI Taxonomy" id="1120976"/>
    <lineage>
        <taxon>Bacteria</taxon>
        <taxon>Bacillati</taxon>
        <taxon>Bacillota</taxon>
        <taxon>Clostridia</taxon>
        <taxon>Peptostreptococcales</taxon>
        <taxon>Natronincolaceae</taxon>
        <taxon>Alkaliphilus</taxon>
    </lineage>
</organism>
<gene>
    <name evidence="1" type="ORF">SAMN03080606_03604</name>
</gene>
<dbReference type="AlphaFoldDB" id="A0A1G5KNT6"/>
<sequence>MEKDVNEDPIARSEFSKLNIKGVPAFLIDDQVIVGLDIGKIEALLDYTVISCKKCSSRMRVPKNKGKLRITCKNCEYQFIMAT</sequence>
<evidence type="ECO:0008006" key="3">
    <source>
        <dbReference type="Google" id="ProtNLM"/>
    </source>
</evidence>
<proteinExistence type="predicted"/>
<dbReference type="EMBL" id="FMUS01000029">
    <property type="protein sequence ID" value="SCZ01758.1"/>
    <property type="molecule type" value="Genomic_DNA"/>
</dbReference>
<keyword evidence="2" id="KW-1185">Reference proteome</keyword>
<accession>A0A1G5KNT6</accession>
<dbReference type="STRING" id="1120976.SAMN03080606_03604"/>
<name>A0A1G5KNT6_9FIRM</name>
<dbReference type="Proteomes" id="UP000198636">
    <property type="component" value="Unassembled WGS sequence"/>
</dbReference>
<dbReference type="Gene3D" id="3.40.30.10">
    <property type="entry name" value="Glutaredoxin"/>
    <property type="match status" value="1"/>
</dbReference>
<evidence type="ECO:0000313" key="1">
    <source>
        <dbReference type="EMBL" id="SCZ01758.1"/>
    </source>
</evidence>
<protein>
    <recommendedName>
        <fullName evidence="3">Glutaredoxin</fullName>
    </recommendedName>
</protein>